<proteinExistence type="predicted"/>
<reference evidence="1 2" key="1">
    <citation type="submission" date="2017-09" db="EMBL/GenBank/DDBJ databases">
        <title>Molecular Epidemiology of Livestock-Associated Methicillin Resistant Staphylococcus aureus (LA-MRSA) and Extended-Spectrum Beta-Lactamase (ESBL)-Producing Enterobacteriaceae in Pigs and Exposed Workers in Cameroon and South Africa.</title>
        <authorList>
            <person name="Founou L."/>
            <person name="Founou R.C."/>
            <person name="Allam M."/>
            <person name="Ismail A."/>
            <person name="Essack S.Y."/>
        </authorList>
    </citation>
    <scope>NUCLEOTIDE SEQUENCE [LARGE SCALE GENOMIC DNA]</scope>
    <source>
        <strain evidence="1 2">HH516E4IA</strain>
    </source>
</reference>
<dbReference type="Proteomes" id="UP000245817">
    <property type="component" value="Unassembled WGS sequence"/>
</dbReference>
<protein>
    <submittedName>
        <fullName evidence="1">Uncharacterized protein</fullName>
    </submittedName>
</protein>
<evidence type="ECO:0000313" key="2">
    <source>
        <dbReference type="Proteomes" id="UP000245817"/>
    </source>
</evidence>
<name>A0AAX1BJX2_KLEPN</name>
<dbReference type="EMBL" id="PCFF01000204">
    <property type="protein sequence ID" value="PVU54720.1"/>
    <property type="molecule type" value="Genomic_DNA"/>
</dbReference>
<dbReference type="RefSeq" id="WP_165803667.1">
    <property type="nucleotide sequence ID" value="NZ_PCFF01000204.1"/>
</dbReference>
<feature type="non-terminal residue" evidence="1">
    <location>
        <position position="1"/>
    </location>
</feature>
<accession>A0AAX1BJX2</accession>
<gene>
    <name evidence="1" type="ORF">CP554_28445</name>
</gene>
<sequence length="100" mass="11300">KDNEVPFKFENQVIVNINALRVAKPRNLAVISYSCQIYIKNITFLDAAELSNDTSLFEIGNKAGKVVLKVDSFEGNAKYLRWVNDSSPRKLNASEFSFPE</sequence>
<comment type="caution">
    <text evidence="1">The sequence shown here is derived from an EMBL/GenBank/DDBJ whole genome shotgun (WGS) entry which is preliminary data.</text>
</comment>
<dbReference type="AlphaFoldDB" id="A0AAX1BJX2"/>
<evidence type="ECO:0000313" key="1">
    <source>
        <dbReference type="EMBL" id="PVU54720.1"/>
    </source>
</evidence>
<organism evidence="1 2">
    <name type="scientific">Klebsiella pneumoniae</name>
    <dbReference type="NCBI Taxonomy" id="573"/>
    <lineage>
        <taxon>Bacteria</taxon>
        <taxon>Pseudomonadati</taxon>
        <taxon>Pseudomonadota</taxon>
        <taxon>Gammaproteobacteria</taxon>
        <taxon>Enterobacterales</taxon>
        <taxon>Enterobacteriaceae</taxon>
        <taxon>Klebsiella/Raoultella group</taxon>
        <taxon>Klebsiella</taxon>
        <taxon>Klebsiella pneumoniae complex</taxon>
    </lineage>
</organism>